<sequence>MDMQSVITAAIEAVAAEQGKTLRPLTDDLVLLESGLDSLCFAILVTRLEDEVGFDPFTLSDDVYFPVTLGDFIRFYDDAARSQAAPTLAA</sequence>
<organism evidence="1 2">
    <name type="scientific">Lichenibacterium ramalinae</name>
    <dbReference type="NCBI Taxonomy" id="2316527"/>
    <lineage>
        <taxon>Bacteria</taxon>
        <taxon>Pseudomonadati</taxon>
        <taxon>Pseudomonadota</taxon>
        <taxon>Alphaproteobacteria</taxon>
        <taxon>Hyphomicrobiales</taxon>
        <taxon>Lichenihabitantaceae</taxon>
        <taxon>Lichenibacterium</taxon>
    </lineage>
</organism>
<dbReference type="OrthoDB" id="123083at2"/>
<name>A0A4Q2RA43_9HYPH</name>
<gene>
    <name evidence="1" type="ORF">D3272_21155</name>
</gene>
<dbReference type="InterPro" id="IPR036736">
    <property type="entry name" value="ACP-like_sf"/>
</dbReference>
<dbReference type="SUPFAM" id="SSF47336">
    <property type="entry name" value="ACP-like"/>
    <property type="match status" value="1"/>
</dbReference>
<dbReference type="RefSeq" id="WP_129221201.1">
    <property type="nucleotide sequence ID" value="NZ_QYBC01000020.1"/>
</dbReference>
<comment type="caution">
    <text evidence="1">The sequence shown here is derived from an EMBL/GenBank/DDBJ whole genome shotgun (WGS) entry which is preliminary data.</text>
</comment>
<accession>A0A4Q2RA43</accession>
<reference evidence="1 2" key="1">
    <citation type="submission" date="2018-09" db="EMBL/GenBank/DDBJ databases">
        <authorList>
            <person name="Grouzdev D.S."/>
            <person name="Krutkina M.S."/>
        </authorList>
    </citation>
    <scope>NUCLEOTIDE SEQUENCE [LARGE SCALE GENOMIC DNA]</scope>
    <source>
        <strain evidence="1 2">RmlP001</strain>
    </source>
</reference>
<proteinExistence type="predicted"/>
<dbReference type="EMBL" id="QYBC01000020">
    <property type="protein sequence ID" value="RYB02436.1"/>
    <property type="molecule type" value="Genomic_DNA"/>
</dbReference>
<evidence type="ECO:0000313" key="2">
    <source>
        <dbReference type="Proteomes" id="UP000289411"/>
    </source>
</evidence>
<keyword evidence="2" id="KW-1185">Reference proteome</keyword>
<evidence type="ECO:0000313" key="1">
    <source>
        <dbReference type="EMBL" id="RYB02436.1"/>
    </source>
</evidence>
<protein>
    <submittedName>
        <fullName evidence="1">Acyl carrier protein</fullName>
    </submittedName>
</protein>
<dbReference type="Proteomes" id="UP000289411">
    <property type="component" value="Unassembled WGS sequence"/>
</dbReference>
<reference evidence="1 2" key="2">
    <citation type="submission" date="2019-02" db="EMBL/GenBank/DDBJ databases">
        <title>'Lichenibacterium ramalinii' gen. nov. sp. nov., 'Lichenibacterium minor' gen. nov. sp. nov.</title>
        <authorList>
            <person name="Pankratov T."/>
        </authorList>
    </citation>
    <scope>NUCLEOTIDE SEQUENCE [LARGE SCALE GENOMIC DNA]</scope>
    <source>
        <strain evidence="1 2">RmlP001</strain>
    </source>
</reference>
<dbReference type="AlphaFoldDB" id="A0A4Q2RA43"/>